<evidence type="ECO:0000313" key="3">
    <source>
        <dbReference type="Proteomes" id="UP001642360"/>
    </source>
</evidence>
<dbReference type="EMBL" id="CAUOFW020008156">
    <property type="protein sequence ID" value="CAK9181747.1"/>
    <property type="molecule type" value="Genomic_DNA"/>
</dbReference>
<name>A0ABC8ULH6_9AQUA</name>
<protein>
    <submittedName>
        <fullName evidence="2">Uncharacterized protein</fullName>
    </submittedName>
</protein>
<evidence type="ECO:0000313" key="2">
    <source>
        <dbReference type="EMBL" id="CAK9181747.1"/>
    </source>
</evidence>
<comment type="caution">
    <text evidence="2">The sequence shown here is derived from an EMBL/GenBank/DDBJ whole genome shotgun (WGS) entry which is preliminary data.</text>
</comment>
<reference evidence="2 3" key="1">
    <citation type="submission" date="2024-02" db="EMBL/GenBank/DDBJ databases">
        <authorList>
            <person name="Vignale AGUSTIN F."/>
            <person name="Sosa J E."/>
            <person name="Modenutti C."/>
        </authorList>
    </citation>
    <scope>NUCLEOTIDE SEQUENCE [LARGE SCALE GENOMIC DNA]</scope>
</reference>
<feature type="region of interest" description="Disordered" evidence="1">
    <location>
        <begin position="63"/>
        <end position="115"/>
    </location>
</feature>
<feature type="compositionally biased region" description="Basic residues" evidence="1">
    <location>
        <begin position="67"/>
        <end position="79"/>
    </location>
</feature>
<accession>A0ABC8ULH6</accession>
<feature type="compositionally biased region" description="Basic and acidic residues" evidence="1">
    <location>
        <begin position="105"/>
        <end position="115"/>
    </location>
</feature>
<dbReference type="Proteomes" id="UP001642360">
    <property type="component" value="Unassembled WGS sequence"/>
</dbReference>
<sequence length="115" mass="13008">IEPKCVRSDQPIEEDRIQPKCVNHSSQHYLLTQAFRASNRKSTKSSKPVAVSSGDSYAGLFSSFRSQRQRHRESRHKMKKDSIVGKQLLLKHGGRHHPKSGAGISKERSVKQSPF</sequence>
<evidence type="ECO:0000256" key="1">
    <source>
        <dbReference type="SAM" id="MobiDB-lite"/>
    </source>
</evidence>
<feature type="non-terminal residue" evidence="2">
    <location>
        <position position="1"/>
    </location>
</feature>
<proteinExistence type="predicted"/>
<dbReference type="AlphaFoldDB" id="A0ABC8ULH6"/>
<gene>
    <name evidence="2" type="ORF">ILEXP_LOCUS51851</name>
</gene>
<keyword evidence="3" id="KW-1185">Reference proteome</keyword>
<organism evidence="2 3">
    <name type="scientific">Ilex paraguariensis</name>
    <name type="common">yerba mate</name>
    <dbReference type="NCBI Taxonomy" id="185542"/>
    <lineage>
        <taxon>Eukaryota</taxon>
        <taxon>Viridiplantae</taxon>
        <taxon>Streptophyta</taxon>
        <taxon>Embryophyta</taxon>
        <taxon>Tracheophyta</taxon>
        <taxon>Spermatophyta</taxon>
        <taxon>Magnoliopsida</taxon>
        <taxon>eudicotyledons</taxon>
        <taxon>Gunneridae</taxon>
        <taxon>Pentapetalae</taxon>
        <taxon>asterids</taxon>
        <taxon>campanulids</taxon>
        <taxon>Aquifoliales</taxon>
        <taxon>Aquifoliaceae</taxon>
        <taxon>Ilex</taxon>
    </lineage>
</organism>